<keyword evidence="7" id="KW-1278">Translocase</keyword>
<dbReference type="Gene3D" id="2.70.150.10">
    <property type="entry name" value="Calcium-transporting ATPase, cytoplasmic transduction domain A"/>
    <property type="match status" value="1"/>
</dbReference>
<feature type="non-terminal residue" evidence="10">
    <location>
        <position position="1"/>
    </location>
</feature>
<dbReference type="EMBL" id="LRGB01022671">
    <property type="protein sequence ID" value="KZR97090.1"/>
    <property type="molecule type" value="Genomic_DNA"/>
</dbReference>
<name>A0A162BT43_9CRUS</name>
<dbReference type="GO" id="GO:0005524">
    <property type="term" value="F:ATP binding"/>
    <property type="evidence" value="ECO:0007669"/>
    <property type="project" value="UniProtKB-KW"/>
</dbReference>
<keyword evidence="6" id="KW-0460">Magnesium</keyword>
<dbReference type="PANTHER" id="PTHR45630:SF8">
    <property type="entry name" value="CATION-TRANSPORTING ATPASE"/>
    <property type="match status" value="1"/>
</dbReference>
<evidence type="ECO:0000259" key="9">
    <source>
        <dbReference type="Pfam" id="PF00122"/>
    </source>
</evidence>
<evidence type="ECO:0000256" key="4">
    <source>
        <dbReference type="ARBA" id="ARBA00022741"/>
    </source>
</evidence>
<organism evidence="10 11">
    <name type="scientific">Daphnia magna</name>
    <dbReference type="NCBI Taxonomy" id="35525"/>
    <lineage>
        <taxon>Eukaryota</taxon>
        <taxon>Metazoa</taxon>
        <taxon>Ecdysozoa</taxon>
        <taxon>Arthropoda</taxon>
        <taxon>Crustacea</taxon>
        <taxon>Branchiopoda</taxon>
        <taxon>Diplostraca</taxon>
        <taxon>Cladocera</taxon>
        <taxon>Anomopoda</taxon>
        <taxon>Daphniidae</taxon>
        <taxon>Daphnia</taxon>
    </lineage>
</organism>
<keyword evidence="5" id="KW-0067">ATP-binding</keyword>
<keyword evidence="11" id="KW-1185">Reference proteome</keyword>
<dbReference type="GO" id="GO:0015203">
    <property type="term" value="F:polyamine transmembrane transporter activity"/>
    <property type="evidence" value="ECO:0007669"/>
    <property type="project" value="TreeGrafter"/>
</dbReference>
<comment type="catalytic activity">
    <reaction evidence="8">
        <text>ATP + H2O = ADP + phosphate + H(+)</text>
        <dbReference type="Rhea" id="RHEA:13065"/>
        <dbReference type="ChEBI" id="CHEBI:15377"/>
        <dbReference type="ChEBI" id="CHEBI:15378"/>
        <dbReference type="ChEBI" id="CHEBI:30616"/>
        <dbReference type="ChEBI" id="CHEBI:43474"/>
        <dbReference type="ChEBI" id="CHEBI:456216"/>
    </reaction>
</comment>
<evidence type="ECO:0000256" key="5">
    <source>
        <dbReference type="ARBA" id="ARBA00022840"/>
    </source>
</evidence>
<dbReference type="Proteomes" id="UP000076858">
    <property type="component" value="Unassembled WGS sequence"/>
</dbReference>
<evidence type="ECO:0000313" key="11">
    <source>
        <dbReference type="Proteomes" id="UP000076858"/>
    </source>
</evidence>
<evidence type="ECO:0000256" key="6">
    <source>
        <dbReference type="ARBA" id="ARBA00022842"/>
    </source>
</evidence>
<dbReference type="InterPro" id="IPR006544">
    <property type="entry name" value="P-type_TPase_V"/>
</dbReference>
<dbReference type="GO" id="GO:0140358">
    <property type="term" value="F:P-type transmembrane transporter activity"/>
    <property type="evidence" value="ECO:0007669"/>
    <property type="project" value="InterPro"/>
</dbReference>
<evidence type="ECO:0000313" key="10">
    <source>
        <dbReference type="EMBL" id="KZR97090.1"/>
    </source>
</evidence>
<dbReference type="GO" id="GO:0019829">
    <property type="term" value="F:ATPase-coupled monoatomic cation transmembrane transporter activity"/>
    <property type="evidence" value="ECO:0007669"/>
    <property type="project" value="TreeGrafter"/>
</dbReference>
<evidence type="ECO:0000256" key="1">
    <source>
        <dbReference type="ARBA" id="ARBA00004141"/>
    </source>
</evidence>
<proteinExistence type="predicted"/>
<dbReference type="PANTHER" id="PTHR45630">
    <property type="entry name" value="CATION-TRANSPORTING ATPASE-RELATED"/>
    <property type="match status" value="1"/>
</dbReference>
<dbReference type="GO" id="GO:0006874">
    <property type="term" value="P:intracellular calcium ion homeostasis"/>
    <property type="evidence" value="ECO:0007669"/>
    <property type="project" value="TreeGrafter"/>
</dbReference>
<comment type="caution">
    <text evidence="10">The sequence shown here is derived from an EMBL/GenBank/DDBJ whole genome shotgun (WGS) entry which is preliminary data.</text>
</comment>
<reference evidence="10 11" key="1">
    <citation type="submission" date="2016-03" db="EMBL/GenBank/DDBJ databases">
        <title>EvidentialGene: Evidence-directed Construction of Genes on Genomes.</title>
        <authorList>
            <person name="Gilbert D.G."/>
            <person name="Choi J.-H."/>
            <person name="Mockaitis K."/>
            <person name="Colbourne J."/>
            <person name="Pfrender M."/>
        </authorList>
    </citation>
    <scope>NUCLEOTIDE SEQUENCE [LARGE SCALE GENOMIC DNA]</scope>
    <source>
        <strain evidence="10 11">Xinb3</strain>
        <tissue evidence="10">Complete organism</tissue>
    </source>
</reference>
<gene>
    <name evidence="10" type="ORF">APZ42_008235</name>
</gene>
<keyword evidence="3" id="KW-0479">Metal-binding</keyword>
<dbReference type="STRING" id="35525.A0A162BT43"/>
<evidence type="ECO:0000256" key="8">
    <source>
        <dbReference type="ARBA" id="ARBA00049360"/>
    </source>
</evidence>
<keyword evidence="4" id="KW-0547">Nucleotide-binding</keyword>
<accession>A0A162BT43</accession>
<sequence>LVPGDILCINPLDDQVPFHCDAVLVKGTCSVDESMLTGENYPNTKMPVPQDHETFEYEVHKRHILFYGTQLLQGRPEGNNVFLKAVVIRTGLILE</sequence>
<dbReference type="Pfam" id="PF00122">
    <property type="entry name" value="E1-E2_ATPase"/>
    <property type="match status" value="1"/>
</dbReference>
<dbReference type="GO" id="GO:0046872">
    <property type="term" value="F:metal ion binding"/>
    <property type="evidence" value="ECO:0007669"/>
    <property type="project" value="UniProtKB-KW"/>
</dbReference>
<evidence type="ECO:0000256" key="2">
    <source>
        <dbReference type="ARBA" id="ARBA00022553"/>
    </source>
</evidence>
<comment type="subcellular location">
    <subcellularLocation>
        <location evidence="1">Membrane</location>
        <topology evidence="1">Multi-pass membrane protein</topology>
    </subcellularLocation>
</comment>
<protein>
    <submittedName>
        <fullName evidence="10">Cation-transporting ATPase</fullName>
    </submittedName>
</protein>
<dbReference type="InterPro" id="IPR008250">
    <property type="entry name" value="ATPase_P-typ_transduc_dom_A_sf"/>
</dbReference>
<feature type="domain" description="P-type ATPase A" evidence="9">
    <location>
        <begin position="1"/>
        <end position="76"/>
    </location>
</feature>
<dbReference type="AlphaFoldDB" id="A0A162BT43"/>
<evidence type="ECO:0000256" key="3">
    <source>
        <dbReference type="ARBA" id="ARBA00022723"/>
    </source>
</evidence>
<dbReference type="InterPro" id="IPR059000">
    <property type="entry name" value="ATPase_P-type_domA"/>
</dbReference>
<keyword evidence="2" id="KW-0597">Phosphoprotein</keyword>
<dbReference type="SUPFAM" id="SSF81653">
    <property type="entry name" value="Calcium ATPase, transduction domain A"/>
    <property type="match status" value="1"/>
</dbReference>
<dbReference type="GO" id="GO:0016020">
    <property type="term" value="C:membrane"/>
    <property type="evidence" value="ECO:0007669"/>
    <property type="project" value="UniProtKB-SubCell"/>
</dbReference>
<evidence type="ECO:0000256" key="7">
    <source>
        <dbReference type="ARBA" id="ARBA00022967"/>
    </source>
</evidence>